<dbReference type="Proteomes" id="UP000619260">
    <property type="component" value="Unassembled WGS sequence"/>
</dbReference>
<dbReference type="AlphaFoldDB" id="A0A8J3YX69"/>
<feature type="transmembrane region" description="Helical" evidence="2">
    <location>
        <begin position="444"/>
        <end position="466"/>
    </location>
</feature>
<dbReference type="PANTHER" id="PTHR44757:SF2">
    <property type="entry name" value="BIOFILM ARCHITECTURE MAINTENANCE PROTEIN MBAA"/>
    <property type="match status" value="1"/>
</dbReference>
<feature type="transmembrane region" description="Helical" evidence="2">
    <location>
        <begin position="478"/>
        <end position="498"/>
    </location>
</feature>
<dbReference type="InterPro" id="IPR035919">
    <property type="entry name" value="EAL_sf"/>
</dbReference>
<accession>A0A8J3YX69</accession>
<dbReference type="InterPro" id="IPR029787">
    <property type="entry name" value="Nucleotide_cyclase"/>
</dbReference>
<name>A0A8J3YX69_9ACTN</name>
<evidence type="ECO:0000313" key="5">
    <source>
        <dbReference type="EMBL" id="GIJ52177.1"/>
    </source>
</evidence>
<feature type="compositionally biased region" description="Basic and acidic residues" evidence="1">
    <location>
        <begin position="208"/>
        <end position="218"/>
    </location>
</feature>
<dbReference type="PROSITE" id="PS50883">
    <property type="entry name" value="EAL"/>
    <property type="match status" value="1"/>
</dbReference>
<feature type="domain" description="GGDEF" evidence="4">
    <location>
        <begin position="738"/>
        <end position="866"/>
    </location>
</feature>
<dbReference type="Gene3D" id="3.30.70.270">
    <property type="match status" value="1"/>
</dbReference>
<dbReference type="InterPro" id="IPR000160">
    <property type="entry name" value="GGDEF_dom"/>
</dbReference>
<keyword evidence="2" id="KW-0472">Membrane</keyword>
<feature type="transmembrane region" description="Helical" evidence="2">
    <location>
        <begin position="611"/>
        <end position="629"/>
    </location>
</feature>
<dbReference type="SUPFAM" id="SSF55073">
    <property type="entry name" value="Nucleotide cyclase"/>
    <property type="match status" value="1"/>
</dbReference>
<feature type="compositionally biased region" description="Low complexity" evidence="1">
    <location>
        <begin position="99"/>
        <end position="109"/>
    </location>
</feature>
<feature type="compositionally biased region" description="Gly residues" evidence="1">
    <location>
        <begin position="59"/>
        <end position="72"/>
    </location>
</feature>
<dbReference type="PROSITE" id="PS50887">
    <property type="entry name" value="GGDEF"/>
    <property type="match status" value="1"/>
</dbReference>
<feature type="transmembrane region" description="Helical" evidence="2">
    <location>
        <begin position="576"/>
        <end position="599"/>
    </location>
</feature>
<organism evidence="5 6">
    <name type="scientific">Virgisporangium aliadipatigenens</name>
    <dbReference type="NCBI Taxonomy" id="741659"/>
    <lineage>
        <taxon>Bacteria</taxon>
        <taxon>Bacillati</taxon>
        <taxon>Actinomycetota</taxon>
        <taxon>Actinomycetes</taxon>
        <taxon>Micromonosporales</taxon>
        <taxon>Micromonosporaceae</taxon>
        <taxon>Virgisporangium</taxon>
    </lineage>
</organism>
<gene>
    <name evidence="5" type="ORF">Val02_90630</name>
</gene>
<feature type="transmembrane region" description="Helical" evidence="2">
    <location>
        <begin position="543"/>
        <end position="564"/>
    </location>
</feature>
<keyword evidence="6" id="KW-1185">Reference proteome</keyword>
<feature type="compositionally biased region" description="Gly residues" evidence="1">
    <location>
        <begin position="193"/>
        <end position="203"/>
    </location>
</feature>
<feature type="compositionally biased region" description="Basic and acidic residues" evidence="1">
    <location>
        <begin position="180"/>
        <end position="190"/>
    </location>
</feature>
<comment type="caution">
    <text evidence="5">The sequence shown here is derived from an EMBL/GenBank/DDBJ whole genome shotgun (WGS) entry which is preliminary data.</text>
</comment>
<dbReference type="CDD" id="cd01948">
    <property type="entry name" value="EAL"/>
    <property type="match status" value="1"/>
</dbReference>
<dbReference type="Gene3D" id="3.20.20.450">
    <property type="entry name" value="EAL domain"/>
    <property type="match status" value="1"/>
</dbReference>
<dbReference type="NCBIfam" id="TIGR00254">
    <property type="entry name" value="GGDEF"/>
    <property type="match status" value="1"/>
</dbReference>
<feature type="region of interest" description="Disordered" evidence="1">
    <location>
        <begin position="136"/>
        <end position="378"/>
    </location>
</feature>
<evidence type="ECO:0008006" key="7">
    <source>
        <dbReference type="Google" id="ProtNLM"/>
    </source>
</evidence>
<feature type="compositionally biased region" description="Basic and acidic residues" evidence="1">
    <location>
        <begin position="243"/>
        <end position="276"/>
    </location>
</feature>
<dbReference type="SMART" id="SM00267">
    <property type="entry name" value="GGDEF"/>
    <property type="match status" value="1"/>
</dbReference>
<dbReference type="InterPro" id="IPR043128">
    <property type="entry name" value="Rev_trsase/Diguanyl_cyclase"/>
</dbReference>
<dbReference type="SMART" id="SM00052">
    <property type="entry name" value="EAL"/>
    <property type="match status" value="1"/>
</dbReference>
<dbReference type="CDD" id="cd01949">
    <property type="entry name" value="GGDEF"/>
    <property type="match status" value="1"/>
</dbReference>
<feature type="transmembrane region" description="Helical" evidence="2">
    <location>
        <begin position="645"/>
        <end position="665"/>
    </location>
</feature>
<dbReference type="InterPro" id="IPR052155">
    <property type="entry name" value="Biofilm_reg_signaling"/>
</dbReference>
<dbReference type="Pfam" id="PF00990">
    <property type="entry name" value="GGDEF"/>
    <property type="match status" value="1"/>
</dbReference>
<dbReference type="InterPro" id="IPR001633">
    <property type="entry name" value="EAL_dom"/>
</dbReference>
<proteinExistence type="predicted"/>
<evidence type="ECO:0000256" key="1">
    <source>
        <dbReference type="SAM" id="MobiDB-lite"/>
    </source>
</evidence>
<protein>
    <recommendedName>
        <fullName evidence="7">EAL domain-containing protein</fullName>
    </recommendedName>
</protein>
<keyword evidence="2" id="KW-0812">Transmembrane</keyword>
<feature type="compositionally biased region" description="Gly residues" evidence="1">
    <location>
        <begin position="166"/>
        <end position="179"/>
    </location>
</feature>
<feature type="domain" description="EAL" evidence="3">
    <location>
        <begin position="875"/>
        <end position="1124"/>
    </location>
</feature>
<dbReference type="Pfam" id="PF00563">
    <property type="entry name" value="EAL"/>
    <property type="match status" value="1"/>
</dbReference>
<dbReference type="PANTHER" id="PTHR44757">
    <property type="entry name" value="DIGUANYLATE CYCLASE DGCP"/>
    <property type="match status" value="1"/>
</dbReference>
<dbReference type="SUPFAM" id="SSF141868">
    <property type="entry name" value="EAL domain-like"/>
    <property type="match status" value="1"/>
</dbReference>
<sequence length="1129" mass="114825">MVAAQHRGGPDDTAGAPRRRPRPRPRGNARTEAPPALPGPADDGPARVPDDARSARSGGPAGAVHGTGGGAFSSGQAAVAVGDEGLPARAGAAGGGPAGAARDAVDGAARSAPWAGDEVLPDWSGMVEAGAIGVVADEWPTGDEPADAAARGVSAGREAVRRAFDGTGGESRRAGGGAPRDGDAGVDERPAGAGAGPAGGDSPGGERAVPEAPRDRAAGGRGRSAVRDGDGPGRPAEGGAGLPDRESSGRGRSAAREGDGADRRVEGGAGLRDRAAGGRGRSAVRGRDGAGRPVGAQAGPGERGAGRSGSPVGGVTGSRPGDLRDRPTGGAAGSPDRGAGGETRGSAGVREPARQGRSGRSAREAGDAPLSREAPAARGAGGAAAVDGVLRRWGWAGVAAAGVPVGFMAGFLPDPVGQLAGSLGYLVALGFTSVALFGRRPDELRGWILIVLGRASWVGAAVYWNGIEAAAGGPAQPSWTGVAFLAQYPLLAAGFVVIARARGGDPPGAAVDATLVTGVAAIPAWMFVVGPFVRTPGVSPVEIAAGCGYVLLGLVVMAATLRLVGFGRRPPAAHVLLAGGASALVVGDLTYVISVLGGGFTDFASGRTPDVLWMLAAFALAGAALHPAAEPERRAADPAWSRRRLMVFASLAVAVPIVPVLVPGAPPGTVIPALLGAAVGLLLVVRLGTVASLLGRASADLAHLDALRDELRHRATHDPLTGLASRSALLTRLGAGARDGDLLLLDLDGFAEVNDAHGHVVGDALLMEAAGRLRAALGGARLIARPGGDEFAAIFPPGEGEAAARRALAALRPPYRINERELVLTASAGLVTVRAGGQPAAALRDADLALYAAKAAGRDRVMTFRPELRAKLIRRNELAEGLRHALKRGELELHYQPVVELATGRMVAAEGLLRWRRPDGERVSPVEFIPVAEQTGLIVPIGWWILTCALAQVRGWYDRYGVAVTVNLSAHQLHEADFADRVLAAMESAGVPGRALIIELTESTLITDAGTALDDLRRLRTHGVRIAVDDFGTGYSSLSYLMTLPVDVLKLDRSFTVGKGRQRHVTGAVLQLAAGLDLVTIAEGVETPDQAAALLAQECPWVQGYLYAAAVPPERVTELMRMWNGPPAS</sequence>
<dbReference type="EMBL" id="BOPF01000066">
    <property type="protein sequence ID" value="GIJ52177.1"/>
    <property type="molecule type" value="Genomic_DNA"/>
</dbReference>
<feature type="compositionally biased region" description="Basic and acidic residues" evidence="1">
    <location>
        <begin position="44"/>
        <end position="54"/>
    </location>
</feature>
<feature type="compositionally biased region" description="Basic residues" evidence="1">
    <location>
        <begin position="17"/>
        <end position="27"/>
    </location>
</feature>
<feature type="region of interest" description="Disordered" evidence="1">
    <location>
        <begin position="1"/>
        <end position="120"/>
    </location>
</feature>
<evidence type="ECO:0000256" key="2">
    <source>
        <dbReference type="SAM" id="Phobius"/>
    </source>
</evidence>
<feature type="transmembrane region" description="Helical" evidence="2">
    <location>
        <begin position="418"/>
        <end position="437"/>
    </location>
</feature>
<evidence type="ECO:0000313" key="6">
    <source>
        <dbReference type="Proteomes" id="UP000619260"/>
    </source>
</evidence>
<reference evidence="5" key="1">
    <citation type="submission" date="2021-01" db="EMBL/GenBank/DDBJ databases">
        <title>Whole genome shotgun sequence of Virgisporangium aliadipatigenens NBRC 105644.</title>
        <authorList>
            <person name="Komaki H."/>
            <person name="Tamura T."/>
        </authorList>
    </citation>
    <scope>NUCLEOTIDE SEQUENCE</scope>
    <source>
        <strain evidence="5">NBRC 105644</strain>
    </source>
</reference>
<feature type="transmembrane region" description="Helical" evidence="2">
    <location>
        <begin position="510"/>
        <end position="531"/>
    </location>
</feature>
<keyword evidence="2" id="KW-1133">Transmembrane helix</keyword>
<feature type="compositionally biased region" description="Gly residues" evidence="1">
    <location>
        <begin position="301"/>
        <end position="316"/>
    </location>
</feature>
<evidence type="ECO:0000259" key="4">
    <source>
        <dbReference type="PROSITE" id="PS50887"/>
    </source>
</evidence>
<evidence type="ECO:0000259" key="3">
    <source>
        <dbReference type="PROSITE" id="PS50883"/>
    </source>
</evidence>